<evidence type="ECO:0000313" key="1">
    <source>
        <dbReference type="EMBL" id="JAH52294.1"/>
    </source>
</evidence>
<proteinExistence type="predicted"/>
<protein>
    <submittedName>
        <fullName evidence="1">Uncharacterized protein</fullName>
    </submittedName>
</protein>
<dbReference type="EMBL" id="GBXM01056283">
    <property type="protein sequence ID" value="JAH52294.1"/>
    <property type="molecule type" value="Transcribed_RNA"/>
</dbReference>
<name>A0A0E9TF65_ANGAN</name>
<reference evidence="1" key="2">
    <citation type="journal article" date="2015" name="Fish Shellfish Immunol.">
        <title>Early steps in the European eel (Anguilla anguilla)-Vibrio vulnificus interaction in the gills: Role of the RtxA13 toxin.</title>
        <authorList>
            <person name="Callol A."/>
            <person name="Pajuelo D."/>
            <person name="Ebbesson L."/>
            <person name="Teles M."/>
            <person name="MacKenzie S."/>
            <person name="Amaro C."/>
        </authorList>
    </citation>
    <scope>NUCLEOTIDE SEQUENCE</scope>
</reference>
<reference evidence="1" key="1">
    <citation type="submission" date="2014-11" db="EMBL/GenBank/DDBJ databases">
        <authorList>
            <person name="Amaro Gonzalez C."/>
        </authorList>
    </citation>
    <scope>NUCLEOTIDE SEQUENCE</scope>
</reference>
<accession>A0A0E9TF65</accession>
<sequence length="21" mass="2516">MFTFGVNIKRQRVCIEVYGRV</sequence>
<organism evidence="1">
    <name type="scientific">Anguilla anguilla</name>
    <name type="common">European freshwater eel</name>
    <name type="synonym">Muraena anguilla</name>
    <dbReference type="NCBI Taxonomy" id="7936"/>
    <lineage>
        <taxon>Eukaryota</taxon>
        <taxon>Metazoa</taxon>
        <taxon>Chordata</taxon>
        <taxon>Craniata</taxon>
        <taxon>Vertebrata</taxon>
        <taxon>Euteleostomi</taxon>
        <taxon>Actinopterygii</taxon>
        <taxon>Neopterygii</taxon>
        <taxon>Teleostei</taxon>
        <taxon>Anguilliformes</taxon>
        <taxon>Anguillidae</taxon>
        <taxon>Anguilla</taxon>
    </lineage>
</organism>
<dbReference type="AlphaFoldDB" id="A0A0E9TF65"/>